<organism evidence="2 3">
    <name type="scientific">Drosophila mojavensis</name>
    <name type="common">Fruit fly</name>
    <dbReference type="NCBI Taxonomy" id="7230"/>
    <lineage>
        <taxon>Eukaryota</taxon>
        <taxon>Metazoa</taxon>
        <taxon>Ecdysozoa</taxon>
        <taxon>Arthropoda</taxon>
        <taxon>Hexapoda</taxon>
        <taxon>Insecta</taxon>
        <taxon>Pterygota</taxon>
        <taxon>Neoptera</taxon>
        <taxon>Endopterygota</taxon>
        <taxon>Diptera</taxon>
        <taxon>Brachycera</taxon>
        <taxon>Muscomorpha</taxon>
        <taxon>Ephydroidea</taxon>
        <taxon>Drosophilidae</taxon>
        <taxon>Drosophila</taxon>
    </lineage>
</organism>
<evidence type="ECO:0000256" key="1">
    <source>
        <dbReference type="SAM" id="MobiDB-lite"/>
    </source>
</evidence>
<gene>
    <name evidence="2" type="primary">Dmoj\GI26390</name>
    <name evidence="2" type="ORF">Dmoj_GI26390</name>
</gene>
<protein>
    <submittedName>
        <fullName evidence="2">Uncharacterized protein</fullName>
    </submittedName>
</protein>
<dbReference type="AlphaFoldDB" id="A0A0Q9WYI0"/>
<sequence>MSDPDTQPDPEPLVCSPQEQQHQQLLRQHNELKLEQSSLKRQLNTTRLHICTLSIENEFLEQQIEKQALENQRNECFNRNIKQELINSSNLAINAQTRLTFPHKLLVQIFAPFAEDQSLMEHCVHIDEEMAKAMHTLRMQAYQAQELKLRDIISKKQADLRSKLVAKYETKLDKCEQSRKWKSSLIRQRCFDLFQHFMHEHCTDHESTSAYLAELKAVYEQATHHF</sequence>
<reference evidence="2 3" key="1">
    <citation type="journal article" date="2007" name="Nature">
        <title>Evolution of genes and genomes on the Drosophila phylogeny.</title>
        <authorList>
            <consortium name="Drosophila 12 Genomes Consortium"/>
            <person name="Clark A.G."/>
            <person name="Eisen M.B."/>
            <person name="Smith D.R."/>
            <person name="Bergman C.M."/>
            <person name="Oliver B."/>
            <person name="Markow T.A."/>
            <person name="Kaufman T.C."/>
            <person name="Kellis M."/>
            <person name="Gelbart W."/>
            <person name="Iyer V.N."/>
            <person name="Pollard D.A."/>
            <person name="Sackton T.B."/>
            <person name="Larracuente A.M."/>
            <person name="Singh N.D."/>
            <person name="Abad J.P."/>
            <person name="Abt D.N."/>
            <person name="Adryan B."/>
            <person name="Aguade M."/>
            <person name="Akashi H."/>
            <person name="Anderson W.W."/>
            <person name="Aquadro C.F."/>
            <person name="Ardell D.H."/>
            <person name="Arguello R."/>
            <person name="Artieri C.G."/>
            <person name="Barbash D.A."/>
            <person name="Barker D."/>
            <person name="Barsanti P."/>
            <person name="Batterham P."/>
            <person name="Batzoglou S."/>
            <person name="Begun D."/>
            <person name="Bhutkar A."/>
            <person name="Blanco E."/>
            <person name="Bosak S.A."/>
            <person name="Bradley R.K."/>
            <person name="Brand A.D."/>
            <person name="Brent M.R."/>
            <person name="Brooks A.N."/>
            <person name="Brown R.H."/>
            <person name="Butlin R.K."/>
            <person name="Caggese C."/>
            <person name="Calvi B.R."/>
            <person name="Bernardo de Carvalho A."/>
            <person name="Caspi A."/>
            <person name="Castrezana S."/>
            <person name="Celniker S.E."/>
            <person name="Chang J.L."/>
            <person name="Chapple C."/>
            <person name="Chatterji S."/>
            <person name="Chinwalla A."/>
            <person name="Civetta A."/>
            <person name="Clifton S.W."/>
            <person name="Comeron J.M."/>
            <person name="Costello J.C."/>
            <person name="Coyne J.A."/>
            <person name="Daub J."/>
            <person name="David R.G."/>
            <person name="Delcher A.L."/>
            <person name="Delehaunty K."/>
            <person name="Do C.B."/>
            <person name="Ebling H."/>
            <person name="Edwards K."/>
            <person name="Eickbush T."/>
            <person name="Evans J.D."/>
            <person name="Filipski A."/>
            <person name="Findeiss S."/>
            <person name="Freyhult E."/>
            <person name="Fulton L."/>
            <person name="Fulton R."/>
            <person name="Garcia A.C."/>
            <person name="Gardiner A."/>
            <person name="Garfield D.A."/>
            <person name="Garvin B.E."/>
            <person name="Gibson G."/>
            <person name="Gilbert D."/>
            <person name="Gnerre S."/>
            <person name="Godfrey J."/>
            <person name="Good R."/>
            <person name="Gotea V."/>
            <person name="Gravely B."/>
            <person name="Greenberg A.J."/>
            <person name="Griffiths-Jones S."/>
            <person name="Gross S."/>
            <person name="Guigo R."/>
            <person name="Gustafson E.A."/>
            <person name="Haerty W."/>
            <person name="Hahn M.W."/>
            <person name="Halligan D.L."/>
            <person name="Halpern A.L."/>
            <person name="Halter G.M."/>
            <person name="Han M.V."/>
            <person name="Heger A."/>
            <person name="Hillier L."/>
            <person name="Hinrichs A.S."/>
            <person name="Holmes I."/>
            <person name="Hoskins R.A."/>
            <person name="Hubisz M.J."/>
            <person name="Hultmark D."/>
            <person name="Huntley M.A."/>
            <person name="Jaffe D.B."/>
            <person name="Jagadeeshan S."/>
            <person name="Jeck W.R."/>
            <person name="Johnson J."/>
            <person name="Jones C.D."/>
            <person name="Jordan W.C."/>
            <person name="Karpen G.H."/>
            <person name="Kataoka E."/>
            <person name="Keightley P.D."/>
            <person name="Kheradpour P."/>
            <person name="Kirkness E.F."/>
            <person name="Koerich L.B."/>
            <person name="Kristiansen K."/>
            <person name="Kudrna D."/>
            <person name="Kulathinal R.J."/>
            <person name="Kumar S."/>
            <person name="Kwok R."/>
            <person name="Lander E."/>
            <person name="Langley C.H."/>
            <person name="Lapoint R."/>
            <person name="Lazzaro B.P."/>
            <person name="Lee S.J."/>
            <person name="Levesque L."/>
            <person name="Li R."/>
            <person name="Lin C.F."/>
            <person name="Lin M.F."/>
            <person name="Lindblad-Toh K."/>
            <person name="Llopart A."/>
            <person name="Long M."/>
            <person name="Low L."/>
            <person name="Lozovsky E."/>
            <person name="Lu J."/>
            <person name="Luo M."/>
            <person name="Machado C.A."/>
            <person name="Makalowski W."/>
            <person name="Marzo M."/>
            <person name="Matsuda M."/>
            <person name="Matzkin L."/>
            <person name="McAllister B."/>
            <person name="McBride C.S."/>
            <person name="McKernan B."/>
            <person name="McKernan K."/>
            <person name="Mendez-Lago M."/>
            <person name="Minx P."/>
            <person name="Mollenhauer M.U."/>
            <person name="Montooth K."/>
            <person name="Mount S.M."/>
            <person name="Mu X."/>
            <person name="Myers E."/>
            <person name="Negre B."/>
            <person name="Newfeld S."/>
            <person name="Nielsen R."/>
            <person name="Noor M.A."/>
            <person name="O'Grady P."/>
            <person name="Pachter L."/>
            <person name="Papaceit M."/>
            <person name="Parisi M.J."/>
            <person name="Parisi M."/>
            <person name="Parts L."/>
            <person name="Pedersen J.S."/>
            <person name="Pesole G."/>
            <person name="Phillippy A.M."/>
            <person name="Ponting C.P."/>
            <person name="Pop M."/>
            <person name="Porcelli D."/>
            <person name="Powell J.R."/>
            <person name="Prohaska S."/>
            <person name="Pruitt K."/>
            <person name="Puig M."/>
            <person name="Quesneville H."/>
            <person name="Ram K.R."/>
            <person name="Rand D."/>
            <person name="Rasmussen M.D."/>
            <person name="Reed L.K."/>
            <person name="Reenan R."/>
            <person name="Reily A."/>
            <person name="Remington K.A."/>
            <person name="Rieger T.T."/>
            <person name="Ritchie M.G."/>
            <person name="Robin C."/>
            <person name="Rogers Y.H."/>
            <person name="Rohde C."/>
            <person name="Rozas J."/>
            <person name="Rubenfield M.J."/>
            <person name="Ruiz A."/>
            <person name="Russo S."/>
            <person name="Salzberg S.L."/>
            <person name="Sanchez-Gracia A."/>
            <person name="Saranga D.J."/>
            <person name="Sato H."/>
            <person name="Schaeffer S.W."/>
            <person name="Schatz M.C."/>
            <person name="Schlenke T."/>
            <person name="Schwartz R."/>
            <person name="Segarra C."/>
            <person name="Singh R.S."/>
            <person name="Sirot L."/>
            <person name="Sirota M."/>
            <person name="Sisneros N.B."/>
            <person name="Smith C.D."/>
            <person name="Smith T.F."/>
            <person name="Spieth J."/>
            <person name="Stage D.E."/>
            <person name="Stark A."/>
            <person name="Stephan W."/>
            <person name="Strausberg R.L."/>
            <person name="Strempel S."/>
            <person name="Sturgill D."/>
            <person name="Sutton G."/>
            <person name="Sutton G.G."/>
            <person name="Tao W."/>
            <person name="Teichmann S."/>
            <person name="Tobari Y.N."/>
            <person name="Tomimura Y."/>
            <person name="Tsolas J.M."/>
            <person name="Valente V.L."/>
            <person name="Venter E."/>
            <person name="Venter J.C."/>
            <person name="Vicario S."/>
            <person name="Vieira F.G."/>
            <person name="Vilella A.J."/>
            <person name="Villasante A."/>
            <person name="Walenz B."/>
            <person name="Wang J."/>
            <person name="Wasserman M."/>
            <person name="Watts T."/>
            <person name="Wilson D."/>
            <person name="Wilson R.K."/>
            <person name="Wing R.A."/>
            <person name="Wolfner M.F."/>
            <person name="Wong A."/>
            <person name="Wong G.K."/>
            <person name="Wu C.I."/>
            <person name="Wu G."/>
            <person name="Yamamoto D."/>
            <person name="Yang H.P."/>
            <person name="Yang S.P."/>
            <person name="Yorke J.A."/>
            <person name="Yoshida K."/>
            <person name="Zdobnov E."/>
            <person name="Zhang P."/>
            <person name="Zhang Y."/>
            <person name="Zimin A.V."/>
            <person name="Baldwin J."/>
            <person name="Abdouelleil A."/>
            <person name="Abdulkadir J."/>
            <person name="Abebe A."/>
            <person name="Abera B."/>
            <person name="Abreu J."/>
            <person name="Acer S.C."/>
            <person name="Aftuck L."/>
            <person name="Alexander A."/>
            <person name="An P."/>
            <person name="Anderson E."/>
            <person name="Anderson S."/>
            <person name="Arachi H."/>
            <person name="Azer M."/>
            <person name="Bachantsang P."/>
            <person name="Barry A."/>
            <person name="Bayul T."/>
            <person name="Berlin A."/>
            <person name="Bessette D."/>
            <person name="Bloom T."/>
            <person name="Blye J."/>
            <person name="Boguslavskiy L."/>
            <person name="Bonnet C."/>
            <person name="Boukhgalter B."/>
            <person name="Bourzgui I."/>
            <person name="Brown A."/>
            <person name="Cahill P."/>
            <person name="Channer S."/>
            <person name="Cheshatsang Y."/>
            <person name="Chuda L."/>
            <person name="Citroen M."/>
            <person name="Collymore A."/>
            <person name="Cooke P."/>
            <person name="Costello M."/>
            <person name="D'Aco K."/>
            <person name="Daza R."/>
            <person name="De Haan G."/>
            <person name="DeGray S."/>
            <person name="DeMaso C."/>
            <person name="Dhargay N."/>
            <person name="Dooley K."/>
            <person name="Dooley E."/>
            <person name="Doricent M."/>
            <person name="Dorje P."/>
            <person name="Dorjee K."/>
            <person name="Dupes A."/>
            <person name="Elong R."/>
            <person name="Falk J."/>
            <person name="Farina A."/>
            <person name="Faro S."/>
            <person name="Ferguson D."/>
            <person name="Fisher S."/>
            <person name="Foley C.D."/>
            <person name="Franke A."/>
            <person name="Friedrich D."/>
            <person name="Gadbois L."/>
            <person name="Gearin G."/>
            <person name="Gearin C.R."/>
            <person name="Giannoukos G."/>
            <person name="Goode T."/>
            <person name="Graham J."/>
            <person name="Grandbois E."/>
            <person name="Grewal S."/>
            <person name="Gyaltsen K."/>
            <person name="Hafez N."/>
            <person name="Hagos B."/>
            <person name="Hall J."/>
            <person name="Henson C."/>
            <person name="Hollinger A."/>
            <person name="Honan T."/>
            <person name="Huard M.D."/>
            <person name="Hughes L."/>
            <person name="Hurhula B."/>
            <person name="Husby M.E."/>
            <person name="Kamat A."/>
            <person name="Kanga B."/>
            <person name="Kashin S."/>
            <person name="Khazanovich D."/>
            <person name="Kisner P."/>
            <person name="Lance K."/>
            <person name="Lara M."/>
            <person name="Lee W."/>
            <person name="Lennon N."/>
            <person name="Letendre F."/>
            <person name="LeVine R."/>
            <person name="Lipovsky A."/>
            <person name="Liu X."/>
            <person name="Liu J."/>
            <person name="Liu S."/>
            <person name="Lokyitsang T."/>
            <person name="Lokyitsang Y."/>
            <person name="Lubonja R."/>
            <person name="Lui A."/>
            <person name="MacDonald P."/>
            <person name="Magnisalis V."/>
            <person name="Maru K."/>
            <person name="Matthews C."/>
            <person name="McCusker W."/>
            <person name="McDonough S."/>
            <person name="Mehta T."/>
            <person name="Meldrim J."/>
            <person name="Meneus L."/>
            <person name="Mihai O."/>
            <person name="Mihalev A."/>
            <person name="Mihova T."/>
            <person name="Mittelman R."/>
            <person name="Mlenga V."/>
            <person name="Montmayeur A."/>
            <person name="Mulrain L."/>
            <person name="Navidi A."/>
            <person name="Naylor J."/>
            <person name="Negash T."/>
            <person name="Nguyen T."/>
            <person name="Nguyen N."/>
            <person name="Nicol R."/>
            <person name="Norbu C."/>
            <person name="Norbu N."/>
            <person name="Novod N."/>
            <person name="O'Neill B."/>
            <person name="Osman S."/>
            <person name="Markiewicz E."/>
            <person name="Oyono O.L."/>
            <person name="Patti C."/>
            <person name="Phunkhang P."/>
            <person name="Pierre F."/>
            <person name="Priest M."/>
            <person name="Raghuraman S."/>
            <person name="Rege F."/>
            <person name="Reyes R."/>
            <person name="Rise C."/>
            <person name="Rogov P."/>
            <person name="Ross K."/>
            <person name="Ryan E."/>
            <person name="Settipalli S."/>
            <person name="Shea T."/>
            <person name="Sherpa N."/>
            <person name="Shi L."/>
            <person name="Shih D."/>
            <person name="Sparrow T."/>
            <person name="Spaulding J."/>
            <person name="Stalker J."/>
            <person name="Stange-Thomann N."/>
            <person name="Stavropoulos S."/>
            <person name="Stone C."/>
            <person name="Strader C."/>
            <person name="Tesfaye S."/>
            <person name="Thomson T."/>
            <person name="Thoulutsang Y."/>
            <person name="Thoulutsang D."/>
            <person name="Topham K."/>
            <person name="Topping I."/>
            <person name="Tsamla T."/>
            <person name="Vassiliev H."/>
            <person name="Vo A."/>
            <person name="Wangchuk T."/>
            <person name="Wangdi T."/>
            <person name="Weiand M."/>
            <person name="Wilkinson J."/>
            <person name="Wilson A."/>
            <person name="Yadav S."/>
            <person name="Young G."/>
            <person name="Yu Q."/>
            <person name="Zembek L."/>
            <person name="Zhong D."/>
            <person name="Zimmer A."/>
            <person name="Zwirko Z."/>
            <person name="Jaffe D.B."/>
            <person name="Alvarez P."/>
            <person name="Brockman W."/>
            <person name="Butler J."/>
            <person name="Chin C."/>
            <person name="Gnerre S."/>
            <person name="Grabherr M."/>
            <person name="Kleber M."/>
            <person name="Mauceli E."/>
            <person name="MacCallum I."/>
        </authorList>
    </citation>
    <scope>NUCLEOTIDE SEQUENCE [LARGE SCALE GENOMIC DNA]</scope>
    <source>
        <strain evidence="3">Tucson 15081-1352.22</strain>
    </source>
</reference>
<dbReference type="KEGG" id="dmo:Dmoj_GI26390"/>
<dbReference type="InParanoid" id="A0A0Q9WYI0"/>
<dbReference type="Proteomes" id="UP000009192">
    <property type="component" value="Unassembled WGS sequence"/>
</dbReference>
<keyword evidence="3" id="KW-1185">Reference proteome</keyword>
<proteinExistence type="predicted"/>
<evidence type="ECO:0000313" key="2">
    <source>
        <dbReference type="EMBL" id="KRG00987.1"/>
    </source>
</evidence>
<dbReference type="EMBL" id="CH933806">
    <property type="protein sequence ID" value="KRG00987.1"/>
    <property type="molecule type" value="Genomic_DNA"/>
</dbReference>
<feature type="region of interest" description="Disordered" evidence="1">
    <location>
        <begin position="1"/>
        <end position="20"/>
    </location>
</feature>
<dbReference type="OrthoDB" id="7870974at2759"/>
<name>A0A0Q9WYI0_DROMO</name>
<accession>A0A0Q9WYI0</accession>
<evidence type="ECO:0000313" key="3">
    <source>
        <dbReference type="Proteomes" id="UP000009192"/>
    </source>
</evidence>